<sequence>MKKQAKITLDVWLDENQIPERIEWNAPDGGVFHADAKAAFLTLWDDAKQETLRLDLWTKDMSVDAMKKFIHQNIVTSATILRRATSDDEAAEVIEEFGKRLLKVLKLSDKE</sequence>
<gene>
    <name evidence="1" type="primary">gldC</name>
    <name evidence="1" type="ORF">JCM31826_03120</name>
</gene>
<dbReference type="Proteomes" id="UP000286715">
    <property type="component" value="Unassembled WGS sequence"/>
</dbReference>
<keyword evidence="2" id="KW-1185">Reference proteome</keyword>
<proteinExistence type="predicted"/>
<organism evidence="1 2">
    <name type="scientific">Thermaurantimonas aggregans</name>
    <dbReference type="NCBI Taxonomy" id="2173829"/>
    <lineage>
        <taxon>Bacteria</taxon>
        <taxon>Pseudomonadati</taxon>
        <taxon>Bacteroidota</taxon>
        <taxon>Flavobacteriia</taxon>
        <taxon>Flavobacteriales</taxon>
        <taxon>Schleiferiaceae</taxon>
        <taxon>Thermaurantimonas</taxon>
    </lineage>
</organism>
<dbReference type="EMBL" id="BHZE01000002">
    <property type="protein sequence ID" value="GCD76830.1"/>
    <property type="molecule type" value="Genomic_DNA"/>
</dbReference>
<accession>A0A401XII7</accession>
<comment type="caution">
    <text evidence="1">The sequence shown here is derived from an EMBL/GenBank/DDBJ whole genome shotgun (WGS) entry which is preliminary data.</text>
</comment>
<dbReference type="InterPro" id="IPR019854">
    <property type="entry name" value="Motility-assoc_prot_GldC"/>
</dbReference>
<dbReference type="OrthoDB" id="893422at2"/>
<dbReference type="AlphaFoldDB" id="A0A401XII7"/>
<evidence type="ECO:0000313" key="1">
    <source>
        <dbReference type="EMBL" id="GCD76830.1"/>
    </source>
</evidence>
<evidence type="ECO:0000313" key="2">
    <source>
        <dbReference type="Proteomes" id="UP000286715"/>
    </source>
</evidence>
<dbReference type="RefSeq" id="WP_124396898.1">
    <property type="nucleotide sequence ID" value="NZ_BHZE01000002.1"/>
</dbReference>
<reference evidence="1 2" key="1">
    <citation type="submission" date="2018-11" db="EMBL/GenBank/DDBJ databases">
        <title>Schleiferia aggregans sp. nov., a moderately thermophilic heterotrophic bacterium isolated from microbial mats at a terrestrial hot spring.</title>
        <authorList>
            <person name="Iino T."/>
            <person name="Ohkuma M."/>
            <person name="Haruta S."/>
        </authorList>
    </citation>
    <scope>NUCLEOTIDE SEQUENCE [LARGE SCALE GENOMIC DNA]</scope>
    <source>
        <strain evidence="1 2">LA</strain>
    </source>
</reference>
<protein>
    <submittedName>
        <fullName evidence="1">Gliding motility protein GldC</fullName>
    </submittedName>
</protein>
<dbReference type="Pfam" id="PF19937">
    <property type="entry name" value="GldC-like"/>
    <property type="match status" value="1"/>
</dbReference>
<name>A0A401XII7_9FLAO</name>